<dbReference type="EMBL" id="GBHO01008520">
    <property type="protein sequence ID" value="JAG35084.1"/>
    <property type="molecule type" value="Transcribed_RNA"/>
</dbReference>
<keyword evidence="7 11" id="KW-0040">ANK repeat</keyword>
<evidence type="ECO:0000256" key="8">
    <source>
        <dbReference type="ARBA" id="ARBA00023065"/>
    </source>
</evidence>
<keyword evidence="8" id="KW-0406">Ion transport</keyword>
<dbReference type="InterPro" id="IPR002110">
    <property type="entry name" value="Ankyrin_rpt"/>
</dbReference>
<feature type="transmembrane region" description="Helical" evidence="13">
    <location>
        <begin position="730"/>
        <end position="751"/>
    </location>
</feature>
<feature type="transmembrane region" description="Helical" evidence="13">
    <location>
        <begin position="664"/>
        <end position="686"/>
    </location>
</feature>
<dbReference type="InterPro" id="IPR005821">
    <property type="entry name" value="Ion_trans_dom"/>
</dbReference>
<dbReference type="InterPro" id="IPR036770">
    <property type="entry name" value="Ankyrin_rpt-contain_sf"/>
</dbReference>
<evidence type="ECO:0000256" key="13">
    <source>
        <dbReference type="SAM" id="Phobius"/>
    </source>
</evidence>
<accession>A0A0A9YSC7</accession>
<dbReference type="AlphaFoldDB" id="A0A0A9YSC7"/>
<organism evidence="16">
    <name type="scientific">Lygus hesperus</name>
    <name type="common">Western plant bug</name>
    <dbReference type="NCBI Taxonomy" id="30085"/>
    <lineage>
        <taxon>Eukaryota</taxon>
        <taxon>Metazoa</taxon>
        <taxon>Ecdysozoa</taxon>
        <taxon>Arthropoda</taxon>
        <taxon>Hexapoda</taxon>
        <taxon>Insecta</taxon>
        <taxon>Pterygota</taxon>
        <taxon>Neoptera</taxon>
        <taxon>Paraneoptera</taxon>
        <taxon>Hemiptera</taxon>
        <taxon>Heteroptera</taxon>
        <taxon>Panheteroptera</taxon>
        <taxon>Cimicomorpha</taxon>
        <taxon>Miridae</taxon>
        <taxon>Mirini</taxon>
        <taxon>Lygus</taxon>
    </lineage>
</organism>
<keyword evidence="16" id="KW-0675">Receptor</keyword>
<dbReference type="PROSITE" id="PS50297">
    <property type="entry name" value="ANK_REP_REGION"/>
    <property type="match status" value="2"/>
</dbReference>
<evidence type="ECO:0000256" key="2">
    <source>
        <dbReference type="ARBA" id="ARBA00022448"/>
    </source>
</evidence>
<keyword evidence="6 13" id="KW-1133">Transmembrane helix</keyword>
<feature type="repeat" description="ANK" evidence="11">
    <location>
        <begin position="372"/>
        <end position="404"/>
    </location>
</feature>
<evidence type="ECO:0000256" key="3">
    <source>
        <dbReference type="ARBA" id="ARBA00022606"/>
    </source>
</evidence>
<keyword evidence="3" id="KW-0716">Sensory transduction</keyword>
<evidence type="ECO:0000313" key="17">
    <source>
        <dbReference type="EMBL" id="JAQ00141.1"/>
    </source>
</evidence>
<dbReference type="InterPro" id="IPR052076">
    <property type="entry name" value="TRP_cation_channel"/>
</dbReference>
<dbReference type="EMBL" id="KU356754">
    <property type="protein sequence ID" value="APB88050.1"/>
    <property type="molecule type" value="mRNA"/>
</dbReference>
<evidence type="ECO:0000259" key="14">
    <source>
        <dbReference type="Pfam" id="PF00520"/>
    </source>
</evidence>
<gene>
    <name evidence="16" type="primary">pain</name>
    <name evidence="17" type="synonym">pain_0</name>
    <name evidence="16" type="ORF">CM83_82490</name>
    <name evidence="17" type="ORF">g.46236</name>
</gene>
<keyword evidence="12" id="KW-0175">Coiled coil</keyword>
<feature type="transmembrane region" description="Helical" evidence="13">
    <location>
        <begin position="569"/>
        <end position="592"/>
    </location>
</feature>
<feature type="coiled-coil region" evidence="12">
    <location>
        <begin position="870"/>
        <end position="904"/>
    </location>
</feature>
<feature type="repeat" description="ANK" evidence="11">
    <location>
        <begin position="120"/>
        <end position="153"/>
    </location>
</feature>
<dbReference type="PANTHER" id="PTHR47143:SF4">
    <property type="entry name" value="TRANSIENT RECEPTOR POTENTIAL CATION CHANNEL PROTEIN PAINLESS"/>
    <property type="match status" value="1"/>
</dbReference>
<reference evidence="16" key="2">
    <citation type="submission" date="2014-07" db="EMBL/GenBank/DDBJ databases">
        <authorList>
            <person name="Hull J."/>
        </authorList>
    </citation>
    <scope>NUCLEOTIDE SEQUENCE</scope>
</reference>
<reference evidence="16" key="1">
    <citation type="journal article" date="2014" name="PLoS ONE">
        <title>Transcriptome-Based Identification of ABC Transporters in the Western Tarnished Plant Bug Lygus hesperus.</title>
        <authorList>
            <person name="Hull J.J."/>
            <person name="Chaney K."/>
            <person name="Geib S.M."/>
            <person name="Fabrick J.A."/>
            <person name="Brent C.S."/>
            <person name="Walsh D."/>
            <person name="Lavine L.C."/>
        </authorList>
    </citation>
    <scope>NUCLEOTIDE SEQUENCE</scope>
</reference>
<evidence type="ECO:0000256" key="4">
    <source>
        <dbReference type="ARBA" id="ARBA00022692"/>
    </source>
</evidence>
<sequence>MESKRPGSGFFQNDVYKDLLHAMRIDDENKFNQILTSENVNVNKVYEKGSDYGTLLDFCSVEGNKSKYIATLLNRGANPNLINSRTKKGPIHQVALQEDSESMRVLLEHRETDPNLLDNFGSTALHYACKNNDVEMVQTILQRPETNLNITNRKGKAPLHIVLDKEPSAEYVDVLHALLSKPDLDLTLTDYDGVTLQQMIEESYPDLVNELSVAGNDVRPNLDVSFLFQLLRRNNYRQFLNHVKGNRDILEGNDGSYTLLQYCCEYGIDDVAQALLDEGVDPNATCSTNIWPPIMIACRKGYVSIVKMLVNSKKTSYQPVNNETVLHCIVNGGYGKQGLSESNTEKNYQKCLSYLLQKVPKGRIDVNYRDKNGNTALHYAAKVGDQNIVLEMLNAGAYIGVCNKLNEPACADITQSTMERHLDSCIVTNDKLPRDEMFALIFNYSCLIPFNKSEDRVISNSSEHFIKVSINDNDGKHLHKSGETDPLIHMSKNHELRPLLTHPIFTSYLHLKWHKIKPYYFINLLGYFLFWFILTYYILGVYVSSPSDDPSLNTTSVEPKISNKHPTDYLAWALVLIFLLLIIVREMLQLIISPLKYVINPENWLEICIIVITILILFYDDSSIKHQISAIGILASWAEFVLLIGKHPSLSTNIEMFKTVSWNFLKFLAWYSILIVAFALCFYTLFKDATDEDNQFQYFGVSIFKTVVMLTGEFDSASIPFVLFPGLSRVLFVLFVFLIAIVLFNLLNGLAVSDTQAIKADAELVGYISQAKLISHVEEKVSNGFNCWGLLSTTYKFSNAINMFHEISEGKIRVYPNNANRVELDDMGLVKNRKHEETENCYEFKSIYMDPRIVKAAREILFKREHEKSHENYLVLVTEKENELRELLEEFKECLREYKDINLRMNQQFRA</sequence>
<dbReference type="Gene3D" id="1.25.40.20">
    <property type="entry name" value="Ankyrin repeat-containing domain"/>
    <property type="match status" value="2"/>
</dbReference>
<evidence type="ECO:0000313" key="15">
    <source>
        <dbReference type="EMBL" id="APB88050.1"/>
    </source>
</evidence>
<dbReference type="PRINTS" id="PR01415">
    <property type="entry name" value="ANKYRIN"/>
</dbReference>
<comment type="subcellular location">
    <subcellularLocation>
        <location evidence="1">Membrane</location>
        <topology evidence="1">Multi-pass membrane protein</topology>
    </subcellularLocation>
</comment>
<proteinExistence type="evidence at transcript level"/>
<dbReference type="PROSITE" id="PS50088">
    <property type="entry name" value="ANK_REPEAT"/>
    <property type="match status" value="2"/>
</dbReference>
<evidence type="ECO:0000256" key="10">
    <source>
        <dbReference type="ARBA" id="ARBA00023303"/>
    </source>
</evidence>
<dbReference type="Pfam" id="PF00520">
    <property type="entry name" value="Ion_trans"/>
    <property type="match status" value="1"/>
</dbReference>
<reference evidence="17" key="4">
    <citation type="journal article" date="2016" name="Gigascience">
        <title>De novo construction of an expanded transcriptome assembly for the western tarnished plant bug, Lygus hesperus.</title>
        <authorList>
            <person name="Tassone E.E."/>
            <person name="Geib S.M."/>
            <person name="Hall B."/>
            <person name="Fabrick J.A."/>
            <person name="Brent C.S."/>
            <person name="Hull J.J."/>
        </authorList>
    </citation>
    <scope>NUCLEOTIDE SEQUENCE</scope>
</reference>
<evidence type="ECO:0000256" key="5">
    <source>
        <dbReference type="ARBA" id="ARBA00022737"/>
    </source>
</evidence>
<evidence type="ECO:0000256" key="12">
    <source>
        <dbReference type="SAM" id="Coils"/>
    </source>
</evidence>
<feature type="domain" description="Ion transport" evidence="14">
    <location>
        <begin position="553"/>
        <end position="762"/>
    </location>
</feature>
<keyword evidence="10" id="KW-0407">Ion channel</keyword>
<dbReference type="GO" id="GO:0005216">
    <property type="term" value="F:monoatomic ion channel activity"/>
    <property type="evidence" value="ECO:0007669"/>
    <property type="project" value="InterPro"/>
</dbReference>
<feature type="transmembrane region" description="Helical" evidence="13">
    <location>
        <begin position="519"/>
        <end position="539"/>
    </location>
</feature>
<dbReference type="Pfam" id="PF12796">
    <property type="entry name" value="Ank_2"/>
    <property type="match status" value="2"/>
</dbReference>
<evidence type="ECO:0000313" key="16">
    <source>
        <dbReference type="EMBL" id="JAG35084.1"/>
    </source>
</evidence>
<evidence type="ECO:0000256" key="9">
    <source>
        <dbReference type="ARBA" id="ARBA00023136"/>
    </source>
</evidence>
<dbReference type="SMART" id="SM00248">
    <property type="entry name" value="ANK"/>
    <property type="match status" value="8"/>
</dbReference>
<name>A0A0A9YSC7_LYGHE</name>
<keyword evidence="4 13" id="KW-0812">Transmembrane</keyword>
<dbReference type="EMBL" id="GDHC01018488">
    <property type="protein sequence ID" value="JAQ00141.1"/>
    <property type="molecule type" value="Transcribed_RNA"/>
</dbReference>
<reference evidence="15" key="3">
    <citation type="submission" date="2015-12" db="EMBL/GenBank/DDBJ databases">
        <title>Painless is directly activated by noxious heat in the mirid bugs Apolygus lucorum and Lygus hesperus.</title>
        <authorList>
            <person name="Hull J."/>
        </authorList>
    </citation>
    <scope>NUCLEOTIDE SEQUENCE</scope>
</reference>
<dbReference type="SUPFAM" id="SSF48403">
    <property type="entry name" value="Ankyrin repeat"/>
    <property type="match status" value="2"/>
</dbReference>
<keyword evidence="9 13" id="KW-0472">Membrane</keyword>
<keyword evidence="2" id="KW-0813">Transport</keyword>
<dbReference type="PANTHER" id="PTHR47143">
    <property type="entry name" value="TRANSIENT RECEPTOR POTENTIAL CATION CHANNEL PROTEIN PAINLESS"/>
    <property type="match status" value="1"/>
</dbReference>
<evidence type="ECO:0000256" key="7">
    <source>
        <dbReference type="ARBA" id="ARBA00023043"/>
    </source>
</evidence>
<dbReference type="GO" id="GO:0034703">
    <property type="term" value="C:cation channel complex"/>
    <property type="evidence" value="ECO:0007669"/>
    <property type="project" value="UniProtKB-ARBA"/>
</dbReference>
<evidence type="ECO:0000256" key="6">
    <source>
        <dbReference type="ARBA" id="ARBA00022989"/>
    </source>
</evidence>
<keyword evidence="5" id="KW-0677">Repeat</keyword>
<evidence type="ECO:0000256" key="11">
    <source>
        <dbReference type="PROSITE-ProRule" id="PRU00023"/>
    </source>
</evidence>
<evidence type="ECO:0000256" key="1">
    <source>
        <dbReference type="ARBA" id="ARBA00004141"/>
    </source>
</evidence>
<feature type="transmembrane region" description="Helical" evidence="13">
    <location>
        <begin position="604"/>
        <end position="620"/>
    </location>
</feature>
<protein>
    <submittedName>
        <fullName evidence="15 16">Transient receptor potential cation channel protein painless</fullName>
    </submittedName>
</protein>